<proteinExistence type="predicted"/>
<name>A0A399G5B7_9ACTN</name>
<dbReference type="GO" id="GO:0008168">
    <property type="term" value="F:methyltransferase activity"/>
    <property type="evidence" value="ECO:0007669"/>
    <property type="project" value="UniProtKB-KW"/>
</dbReference>
<keyword evidence="1" id="KW-0489">Methyltransferase</keyword>
<organism evidence="1 2">
    <name type="scientific">Thermobifida halotolerans</name>
    <dbReference type="NCBI Taxonomy" id="483545"/>
    <lineage>
        <taxon>Bacteria</taxon>
        <taxon>Bacillati</taxon>
        <taxon>Actinomycetota</taxon>
        <taxon>Actinomycetes</taxon>
        <taxon>Streptosporangiales</taxon>
        <taxon>Nocardiopsidaceae</taxon>
        <taxon>Thermobifida</taxon>
    </lineage>
</organism>
<evidence type="ECO:0000313" key="2">
    <source>
        <dbReference type="Proteomes" id="UP000265719"/>
    </source>
</evidence>
<dbReference type="InterPro" id="IPR006764">
    <property type="entry name" value="SAM_dep_MeTrfase_SAV2177_type"/>
</dbReference>
<dbReference type="KEGG" id="thao:NI17_002755"/>
<dbReference type="Gene3D" id="3.40.50.150">
    <property type="entry name" value="Vaccinia Virus protein VP39"/>
    <property type="match status" value="1"/>
</dbReference>
<sequence>MIEQRQALPVDADPRSPALPGPRVIRMDDYRADTRAAPCEHETARAARIAEAEHRFLRRCVGYLAADLRIRQYVDFGSRVPHSRGIHDITDEHLSDARVVRIDTGTAVPLHTRASSHRSAALWIEHPRAEELVAQLGLRGLVDPGEPAAVLLDTDLLPRELPVSGVVHALHDALAPGSHLVLRQRPGNPADPYARGIAAALFEPFLLLEPGVADLAWWPYPDEEVAADGVGVLAGLARRR</sequence>
<dbReference type="OrthoDB" id="3424493at2"/>
<dbReference type="AlphaFoldDB" id="A0A399G5B7"/>
<keyword evidence="1" id="KW-0808">Transferase</keyword>
<dbReference type="Proteomes" id="UP000265719">
    <property type="component" value="Chromosome"/>
</dbReference>
<evidence type="ECO:0000313" key="1">
    <source>
        <dbReference type="EMBL" id="UOE20186.1"/>
    </source>
</evidence>
<dbReference type="EMBL" id="CP063196">
    <property type="protein sequence ID" value="UOE20186.1"/>
    <property type="molecule type" value="Genomic_DNA"/>
</dbReference>
<reference evidence="1" key="1">
    <citation type="submission" date="2020-10" db="EMBL/GenBank/DDBJ databases">
        <title>De novo genome project of the cellulose decomposer Thermobifida halotolerans type strain.</title>
        <authorList>
            <person name="Nagy I."/>
            <person name="Horvath B."/>
            <person name="Kukolya J."/>
            <person name="Nagy I."/>
            <person name="Orsini M."/>
        </authorList>
    </citation>
    <scope>NUCLEOTIDE SEQUENCE</scope>
    <source>
        <strain evidence="1">DSM 44931</strain>
    </source>
</reference>
<gene>
    <name evidence="1" type="ORF">NI17_002755</name>
</gene>
<dbReference type="GO" id="GO:0032259">
    <property type="term" value="P:methylation"/>
    <property type="evidence" value="ECO:0007669"/>
    <property type="project" value="UniProtKB-KW"/>
</dbReference>
<accession>A0A399G5B7</accession>
<dbReference type="InterPro" id="IPR029063">
    <property type="entry name" value="SAM-dependent_MTases_sf"/>
</dbReference>
<dbReference type="RefSeq" id="WP_068689684.1">
    <property type="nucleotide sequence ID" value="NZ_CP063196.1"/>
</dbReference>
<dbReference type="Pfam" id="PF04672">
    <property type="entry name" value="Methyltransf_19"/>
    <property type="match status" value="1"/>
</dbReference>
<keyword evidence="2" id="KW-1185">Reference proteome</keyword>
<protein>
    <submittedName>
        <fullName evidence="1">SAM-dependent methyltransferase</fullName>
    </submittedName>
</protein>